<feature type="transmembrane region" description="Helical" evidence="1">
    <location>
        <begin position="110"/>
        <end position="127"/>
    </location>
</feature>
<feature type="transmembrane region" description="Helical" evidence="1">
    <location>
        <begin position="139"/>
        <end position="164"/>
    </location>
</feature>
<keyword evidence="1" id="KW-0472">Membrane</keyword>
<dbReference type="KEGG" id="psoj:PHYSODRAFT_300975"/>
<sequence>MCLQLSPMSQSVLNSLGASPSAVATKSHRLPKKASRRLIFCSWRLTKSGTRAILPRQEAQAQSAAPVVQTVEERRPSLNKYHTILRETLETVFTTECIILTAYLETLIPFFYASYMLVMAHLPSAFYHTEMTAITQETVVSTVSPLLVFGLLQVGTFAMLAALIRRNCGMSALYQLAFVLEAHMPLVQCKILLWMIITLCFRVKHFGK</sequence>
<reference evidence="2 3" key="1">
    <citation type="journal article" date="2006" name="Science">
        <title>Phytophthora genome sequences uncover evolutionary origins and mechanisms of pathogenesis.</title>
        <authorList>
            <person name="Tyler B.M."/>
            <person name="Tripathy S."/>
            <person name="Zhang X."/>
            <person name="Dehal P."/>
            <person name="Jiang R.H."/>
            <person name="Aerts A."/>
            <person name="Arredondo F.D."/>
            <person name="Baxter L."/>
            <person name="Bensasson D."/>
            <person name="Beynon J.L."/>
            <person name="Chapman J."/>
            <person name="Damasceno C.M."/>
            <person name="Dorrance A.E."/>
            <person name="Dou D."/>
            <person name="Dickerman A.W."/>
            <person name="Dubchak I.L."/>
            <person name="Garbelotto M."/>
            <person name="Gijzen M."/>
            <person name="Gordon S.G."/>
            <person name="Govers F."/>
            <person name="Grunwald N.J."/>
            <person name="Huang W."/>
            <person name="Ivors K.L."/>
            <person name="Jones R.W."/>
            <person name="Kamoun S."/>
            <person name="Krampis K."/>
            <person name="Lamour K.H."/>
            <person name="Lee M.K."/>
            <person name="McDonald W.H."/>
            <person name="Medina M."/>
            <person name="Meijer H.J."/>
            <person name="Nordberg E.K."/>
            <person name="Maclean D.J."/>
            <person name="Ospina-Giraldo M.D."/>
            <person name="Morris P.F."/>
            <person name="Phuntumart V."/>
            <person name="Putnam N.H."/>
            <person name="Rash S."/>
            <person name="Rose J.K."/>
            <person name="Sakihama Y."/>
            <person name="Salamov A.A."/>
            <person name="Savidor A."/>
            <person name="Scheuring C.F."/>
            <person name="Smith B.M."/>
            <person name="Sobral B.W."/>
            <person name="Terry A."/>
            <person name="Torto-Alalibo T.A."/>
            <person name="Win J."/>
            <person name="Xu Z."/>
            <person name="Zhang H."/>
            <person name="Grigoriev I.V."/>
            <person name="Rokhsar D.S."/>
            <person name="Boore J.L."/>
        </authorList>
    </citation>
    <scope>NUCLEOTIDE SEQUENCE [LARGE SCALE GENOMIC DNA]</scope>
    <source>
        <strain evidence="2 3">P6497</strain>
    </source>
</reference>
<evidence type="ECO:0000313" key="3">
    <source>
        <dbReference type="Proteomes" id="UP000002640"/>
    </source>
</evidence>
<evidence type="ECO:0000256" key="1">
    <source>
        <dbReference type="SAM" id="Phobius"/>
    </source>
</evidence>
<dbReference type="GeneID" id="20641925"/>
<keyword evidence="3" id="KW-1185">Reference proteome</keyword>
<gene>
    <name evidence="2" type="ORF">PHYSODRAFT_300975</name>
</gene>
<protein>
    <submittedName>
        <fullName evidence="2">Uncharacterized protein</fullName>
    </submittedName>
</protein>
<accession>G4ZJE4</accession>
<proteinExistence type="predicted"/>
<dbReference type="RefSeq" id="XP_009527276.1">
    <property type="nucleotide sequence ID" value="XM_009528981.1"/>
</dbReference>
<dbReference type="Proteomes" id="UP000002640">
    <property type="component" value="Unassembled WGS sequence"/>
</dbReference>
<organism evidence="2 3">
    <name type="scientific">Phytophthora sojae (strain P6497)</name>
    <name type="common">Soybean stem and root rot agent</name>
    <name type="synonym">Phytophthora megasperma f. sp. glycines</name>
    <dbReference type="NCBI Taxonomy" id="1094619"/>
    <lineage>
        <taxon>Eukaryota</taxon>
        <taxon>Sar</taxon>
        <taxon>Stramenopiles</taxon>
        <taxon>Oomycota</taxon>
        <taxon>Peronosporomycetes</taxon>
        <taxon>Peronosporales</taxon>
        <taxon>Peronosporaceae</taxon>
        <taxon>Phytophthora</taxon>
    </lineage>
</organism>
<dbReference type="AlphaFoldDB" id="G4ZJE4"/>
<dbReference type="EMBL" id="JH159154">
    <property type="protein sequence ID" value="EGZ18218.1"/>
    <property type="molecule type" value="Genomic_DNA"/>
</dbReference>
<evidence type="ECO:0000313" key="2">
    <source>
        <dbReference type="EMBL" id="EGZ18218.1"/>
    </source>
</evidence>
<name>G4ZJE4_PHYSP</name>
<keyword evidence="1" id="KW-1133">Transmembrane helix</keyword>
<feature type="transmembrane region" description="Helical" evidence="1">
    <location>
        <begin position="184"/>
        <end position="203"/>
    </location>
</feature>
<keyword evidence="1" id="KW-0812">Transmembrane</keyword>
<dbReference type="InParanoid" id="G4ZJE4"/>